<evidence type="ECO:0000313" key="8">
    <source>
        <dbReference type="Proteomes" id="UP001175271"/>
    </source>
</evidence>
<feature type="transmembrane region" description="Helical" evidence="5">
    <location>
        <begin position="117"/>
        <end position="139"/>
    </location>
</feature>
<organism evidence="7 8">
    <name type="scientific">Steinernema hermaphroditum</name>
    <dbReference type="NCBI Taxonomy" id="289476"/>
    <lineage>
        <taxon>Eukaryota</taxon>
        <taxon>Metazoa</taxon>
        <taxon>Ecdysozoa</taxon>
        <taxon>Nematoda</taxon>
        <taxon>Chromadorea</taxon>
        <taxon>Rhabditida</taxon>
        <taxon>Tylenchina</taxon>
        <taxon>Panagrolaimomorpha</taxon>
        <taxon>Strongyloidoidea</taxon>
        <taxon>Steinernematidae</taxon>
        <taxon>Steinernema</taxon>
    </lineage>
</organism>
<evidence type="ECO:0000256" key="4">
    <source>
        <dbReference type="ARBA" id="ARBA00023136"/>
    </source>
</evidence>
<feature type="transmembrane region" description="Helical" evidence="5">
    <location>
        <begin position="159"/>
        <end position="181"/>
    </location>
</feature>
<dbReference type="CDD" id="cd00637">
    <property type="entry name" value="7tm_classA_rhodopsin-like"/>
    <property type="match status" value="1"/>
</dbReference>
<proteinExistence type="predicted"/>
<keyword evidence="3 5" id="KW-1133">Transmembrane helix</keyword>
<dbReference type="PANTHER" id="PTHR23360:SF37">
    <property type="entry name" value="G-PROTEIN COUPLED RECEPTORS FAMILY 1 PROFILE DOMAIN-CONTAINING PROTEIN"/>
    <property type="match status" value="1"/>
</dbReference>
<name>A0AA39GQ24_9BILA</name>
<keyword evidence="8" id="KW-1185">Reference proteome</keyword>
<dbReference type="Pfam" id="PF10320">
    <property type="entry name" value="7TM_GPCR_Srsx"/>
    <property type="match status" value="1"/>
</dbReference>
<evidence type="ECO:0000256" key="1">
    <source>
        <dbReference type="ARBA" id="ARBA00004370"/>
    </source>
</evidence>
<dbReference type="InterPro" id="IPR000276">
    <property type="entry name" value="GPCR_Rhodpsn"/>
</dbReference>
<evidence type="ECO:0000259" key="6">
    <source>
        <dbReference type="PROSITE" id="PS50262"/>
    </source>
</evidence>
<dbReference type="SUPFAM" id="SSF81321">
    <property type="entry name" value="Family A G protein-coupled receptor-like"/>
    <property type="match status" value="1"/>
</dbReference>
<dbReference type="AlphaFoldDB" id="A0AA39GQ24"/>
<feature type="domain" description="G-protein coupled receptors family 1 profile" evidence="6">
    <location>
        <begin position="18"/>
        <end position="254"/>
    </location>
</feature>
<dbReference type="InterPro" id="IPR047130">
    <property type="entry name" value="7TM_GPCR_Srsx_nematod"/>
</dbReference>
<keyword evidence="2 5" id="KW-0812">Transmembrane</keyword>
<dbReference type="GO" id="GO:0016020">
    <property type="term" value="C:membrane"/>
    <property type="evidence" value="ECO:0007669"/>
    <property type="project" value="UniProtKB-SubCell"/>
</dbReference>
<keyword evidence="4 5" id="KW-0472">Membrane</keyword>
<dbReference type="EMBL" id="JAUCMV010000006">
    <property type="protein sequence ID" value="KAK0390444.1"/>
    <property type="molecule type" value="Genomic_DNA"/>
</dbReference>
<feature type="transmembrane region" description="Helical" evidence="5">
    <location>
        <begin position="39"/>
        <end position="63"/>
    </location>
</feature>
<comment type="caution">
    <text evidence="7">The sequence shown here is derived from an EMBL/GenBank/DDBJ whole genome shotgun (WGS) entry which is preliminary data.</text>
</comment>
<comment type="subcellular location">
    <subcellularLocation>
        <location evidence="1">Membrane</location>
    </subcellularLocation>
</comment>
<evidence type="ECO:0000256" key="3">
    <source>
        <dbReference type="ARBA" id="ARBA00022989"/>
    </source>
</evidence>
<feature type="transmembrane region" description="Helical" evidence="5">
    <location>
        <begin position="202"/>
        <end position="223"/>
    </location>
</feature>
<feature type="transmembrane region" description="Helical" evidence="5">
    <location>
        <begin position="6"/>
        <end position="27"/>
    </location>
</feature>
<evidence type="ECO:0000256" key="5">
    <source>
        <dbReference type="SAM" id="Phobius"/>
    </source>
</evidence>
<dbReference type="GO" id="GO:0004930">
    <property type="term" value="F:G protein-coupled receptor activity"/>
    <property type="evidence" value="ECO:0007669"/>
    <property type="project" value="InterPro"/>
</dbReference>
<dbReference type="PANTHER" id="PTHR23360">
    <property type="entry name" value="G-PROTEIN COUPLED RECEPTORS FAMILY 1 PROFILE DOMAIN-CONTAINING PROTEIN-RELATED"/>
    <property type="match status" value="1"/>
</dbReference>
<dbReference type="Proteomes" id="UP001175271">
    <property type="component" value="Unassembled WGS sequence"/>
</dbReference>
<feature type="transmembrane region" description="Helical" evidence="5">
    <location>
        <begin position="235"/>
        <end position="254"/>
    </location>
</feature>
<reference evidence="7" key="1">
    <citation type="submission" date="2023-06" db="EMBL/GenBank/DDBJ databases">
        <title>Genomic analysis of the entomopathogenic nematode Steinernema hermaphroditum.</title>
        <authorList>
            <person name="Schwarz E.M."/>
            <person name="Heppert J.K."/>
            <person name="Baniya A."/>
            <person name="Schwartz H.T."/>
            <person name="Tan C.-H."/>
            <person name="Antoshechkin I."/>
            <person name="Sternberg P.W."/>
            <person name="Goodrich-Blair H."/>
            <person name="Dillman A.R."/>
        </authorList>
    </citation>
    <scope>NUCLEOTIDE SEQUENCE</scope>
    <source>
        <strain evidence="7">PS9179</strain>
        <tissue evidence="7">Whole animal</tissue>
    </source>
</reference>
<dbReference type="Gene3D" id="1.20.1070.10">
    <property type="entry name" value="Rhodopsin 7-helix transmembrane proteins"/>
    <property type="match status" value="1"/>
</dbReference>
<evidence type="ECO:0000313" key="7">
    <source>
        <dbReference type="EMBL" id="KAK0390444.1"/>
    </source>
</evidence>
<feature type="transmembrane region" description="Helical" evidence="5">
    <location>
        <begin position="75"/>
        <end position="96"/>
    </location>
</feature>
<accession>A0AA39GQ24</accession>
<gene>
    <name evidence="7" type="ORF">QR680_019355</name>
</gene>
<dbReference type="SMART" id="SM01381">
    <property type="entry name" value="7TM_GPCR_Srsx"/>
    <property type="match status" value="1"/>
</dbReference>
<sequence>MRPLPVAMVVIEMIGIFGNVNIIVATIRKKQLKTKIHMMISVMAVMNLISIGYECSSAIRMFLHMEQMSRTACFRFIWVYLVVFTAEMVVALAVAVDRLIAVSFPLSYEKASSQTTLPAILLVAVAIGAAPVIASVFYLDDEILPVCNPPIVIPWEVFFYWNGLVIVVAVSILVTYGIVLVQMHRLEKAQTNLRQLRISKTLTSTIVVFASTKFTAIIITLILPFLFCDYLRDTLATFTVLLVSVEYGINYWLLMFRREDTYRKAFLEQLRWRKIVLKEAWSSEG</sequence>
<protein>
    <recommendedName>
        <fullName evidence="6">G-protein coupled receptors family 1 profile domain-containing protein</fullName>
    </recommendedName>
</protein>
<evidence type="ECO:0000256" key="2">
    <source>
        <dbReference type="ARBA" id="ARBA00022692"/>
    </source>
</evidence>
<dbReference type="InterPro" id="IPR017452">
    <property type="entry name" value="GPCR_Rhodpsn_7TM"/>
</dbReference>
<dbReference type="PROSITE" id="PS50262">
    <property type="entry name" value="G_PROTEIN_RECEP_F1_2"/>
    <property type="match status" value="1"/>
</dbReference>
<dbReference type="InterPro" id="IPR019424">
    <property type="entry name" value="7TM_GPCR_Srsx"/>
</dbReference>